<feature type="domain" description="SMP-30/Gluconolactonase/LRE-like region" evidence="4">
    <location>
        <begin position="12"/>
        <end position="240"/>
    </location>
</feature>
<evidence type="ECO:0000256" key="2">
    <source>
        <dbReference type="PIRSR" id="PIRSR605511-1"/>
    </source>
</evidence>
<dbReference type="PRINTS" id="PR01790">
    <property type="entry name" value="SMP30FAMILY"/>
</dbReference>
<comment type="cofactor">
    <cofactor evidence="3">
        <name>Zn(2+)</name>
        <dbReference type="ChEBI" id="CHEBI:29105"/>
    </cofactor>
    <text evidence="3">Binds 1 divalent metal cation per subunit.</text>
</comment>
<evidence type="ECO:0000256" key="1">
    <source>
        <dbReference type="ARBA" id="ARBA00008853"/>
    </source>
</evidence>
<keyword evidence="3" id="KW-0862">Zinc</keyword>
<sequence length="267" mass="28605">MIDVFSDIPCALGESALWDGERLYWVDILGHRIYAKPWTGGDTAVLDTPGPVGAVALRGKGLVATLRHTIAFADIDEGTVESVAEVENAEENRLNDGAVDAQGRFWFGSMNLAEKDPTGAFYRLNPDLTVEKIFGGVTCSNGPAFSPDGSTLYHVDSTARRITAYTENGSRIFATDDDCFPDGLAVDAEGGVWNCKWDGSRVVRYAPDGTIDRIVKVPVERPTRCAFAGPDLDVLAITTAKVDRPLSGQVLLADPGTRGLAAHSFLG</sequence>
<feature type="binding site" evidence="3">
    <location>
        <position position="182"/>
    </location>
    <ligand>
        <name>a divalent metal cation</name>
        <dbReference type="ChEBI" id="CHEBI:60240"/>
    </ligand>
</feature>
<name>A0A4U3MHW6_9ACTN</name>
<dbReference type="Pfam" id="PF08450">
    <property type="entry name" value="SGL"/>
    <property type="match status" value="1"/>
</dbReference>
<dbReference type="PANTHER" id="PTHR10907:SF47">
    <property type="entry name" value="REGUCALCIN"/>
    <property type="match status" value="1"/>
</dbReference>
<feature type="binding site" evidence="3">
    <location>
        <position position="14"/>
    </location>
    <ligand>
        <name>a divalent metal cation</name>
        <dbReference type="ChEBI" id="CHEBI:60240"/>
    </ligand>
</feature>
<feature type="active site" description="Proton donor/acceptor" evidence="2">
    <location>
        <position position="182"/>
    </location>
</feature>
<dbReference type="SUPFAM" id="SSF63829">
    <property type="entry name" value="Calcium-dependent phosphotriesterase"/>
    <property type="match status" value="1"/>
</dbReference>
<dbReference type="GO" id="GO:0019853">
    <property type="term" value="P:L-ascorbic acid biosynthetic process"/>
    <property type="evidence" value="ECO:0007669"/>
    <property type="project" value="TreeGrafter"/>
</dbReference>
<dbReference type="InterPro" id="IPR011042">
    <property type="entry name" value="6-blade_b-propeller_TolB-like"/>
</dbReference>
<evidence type="ECO:0000259" key="4">
    <source>
        <dbReference type="Pfam" id="PF08450"/>
    </source>
</evidence>
<dbReference type="GO" id="GO:0005509">
    <property type="term" value="F:calcium ion binding"/>
    <property type="evidence" value="ECO:0007669"/>
    <property type="project" value="TreeGrafter"/>
</dbReference>
<accession>A0A4U3MHW6</accession>
<feature type="binding site" evidence="3">
    <location>
        <position position="141"/>
    </location>
    <ligand>
        <name>a divalent metal cation</name>
        <dbReference type="ChEBI" id="CHEBI:60240"/>
    </ligand>
</feature>
<organism evidence="5 6">
    <name type="scientific">Herbidospora galbida</name>
    <dbReference type="NCBI Taxonomy" id="2575442"/>
    <lineage>
        <taxon>Bacteria</taxon>
        <taxon>Bacillati</taxon>
        <taxon>Actinomycetota</taxon>
        <taxon>Actinomycetes</taxon>
        <taxon>Streptosporangiales</taxon>
        <taxon>Streptosporangiaceae</taxon>
        <taxon>Herbidospora</taxon>
    </lineage>
</organism>
<comment type="caution">
    <text evidence="5">The sequence shown here is derived from an EMBL/GenBank/DDBJ whole genome shotgun (WGS) entry which is preliminary data.</text>
</comment>
<evidence type="ECO:0000313" key="6">
    <source>
        <dbReference type="Proteomes" id="UP000308705"/>
    </source>
</evidence>
<dbReference type="GO" id="GO:0004341">
    <property type="term" value="F:gluconolactonase activity"/>
    <property type="evidence" value="ECO:0007669"/>
    <property type="project" value="TreeGrafter"/>
</dbReference>
<evidence type="ECO:0000256" key="3">
    <source>
        <dbReference type="PIRSR" id="PIRSR605511-2"/>
    </source>
</evidence>
<dbReference type="InterPro" id="IPR005511">
    <property type="entry name" value="SMP-30"/>
</dbReference>
<dbReference type="PANTHER" id="PTHR10907">
    <property type="entry name" value="REGUCALCIN"/>
    <property type="match status" value="1"/>
</dbReference>
<dbReference type="Gene3D" id="2.120.10.30">
    <property type="entry name" value="TolB, C-terminal domain"/>
    <property type="match status" value="1"/>
</dbReference>
<dbReference type="RefSeq" id="WP_137248094.1">
    <property type="nucleotide sequence ID" value="NZ_SZQA01000015.1"/>
</dbReference>
<dbReference type="EMBL" id="SZQA01000015">
    <property type="protein sequence ID" value="TKK87577.1"/>
    <property type="molecule type" value="Genomic_DNA"/>
</dbReference>
<proteinExistence type="inferred from homology"/>
<feature type="binding site" evidence="3">
    <location>
        <position position="93"/>
    </location>
    <ligand>
        <name>substrate</name>
    </ligand>
</feature>
<reference evidence="5 6" key="1">
    <citation type="submission" date="2019-04" db="EMBL/GenBank/DDBJ databases">
        <title>Herbidospora sp. NEAU-GS14.nov., a novel actinomycete isolated from soil.</title>
        <authorList>
            <person name="Han L."/>
        </authorList>
    </citation>
    <scope>NUCLEOTIDE SEQUENCE [LARGE SCALE GENOMIC DNA]</scope>
    <source>
        <strain evidence="5 6">NEAU-GS14</strain>
    </source>
</reference>
<keyword evidence="6" id="KW-1185">Reference proteome</keyword>
<dbReference type="OrthoDB" id="2633250at2"/>
<evidence type="ECO:0000313" key="5">
    <source>
        <dbReference type="EMBL" id="TKK87577.1"/>
    </source>
</evidence>
<keyword evidence="3" id="KW-0479">Metal-binding</keyword>
<dbReference type="Proteomes" id="UP000308705">
    <property type="component" value="Unassembled WGS sequence"/>
</dbReference>
<dbReference type="AlphaFoldDB" id="A0A4U3MHW6"/>
<gene>
    <name evidence="5" type="ORF">FDA94_17280</name>
</gene>
<protein>
    <submittedName>
        <fullName evidence="5">SMP-30/gluconolactonase/LRE family protein</fullName>
    </submittedName>
</protein>
<comment type="similarity">
    <text evidence="1">Belongs to the SMP-30/CGR1 family.</text>
</comment>
<dbReference type="InterPro" id="IPR013658">
    <property type="entry name" value="SGL"/>
</dbReference>
<feature type="binding site" evidence="3">
    <location>
        <position position="95"/>
    </location>
    <ligand>
        <name>substrate</name>
    </ligand>
</feature>